<evidence type="ECO:0000256" key="9">
    <source>
        <dbReference type="ARBA" id="ARBA00032159"/>
    </source>
</evidence>
<dbReference type="InterPro" id="IPR031463">
    <property type="entry name" value="Mic12"/>
</dbReference>
<feature type="coiled-coil region" evidence="12">
    <location>
        <begin position="107"/>
        <end position="134"/>
    </location>
</feature>
<dbReference type="EMBL" id="AMWN01000006">
    <property type="protein sequence ID" value="EXJ83790.1"/>
    <property type="molecule type" value="Genomic_DNA"/>
</dbReference>
<evidence type="ECO:0000256" key="3">
    <source>
        <dbReference type="ARBA" id="ARBA00009188"/>
    </source>
</evidence>
<evidence type="ECO:0000256" key="8">
    <source>
        <dbReference type="ARBA" id="ARBA00023136"/>
    </source>
</evidence>
<evidence type="ECO:0000256" key="2">
    <source>
        <dbReference type="ARBA" id="ARBA00004370"/>
    </source>
</evidence>
<keyword evidence="5 11" id="KW-0812">Transmembrane</keyword>
<evidence type="ECO:0000256" key="5">
    <source>
        <dbReference type="ARBA" id="ARBA00022692"/>
    </source>
</evidence>
<feature type="region of interest" description="Disordered" evidence="13">
    <location>
        <begin position="154"/>
        <end position="174"/>
    </location>
</feature>
<feature type="compositionally biased region" description="Basic and acidic residues" evidence="13">
    <location>
        <begin position="154"/>
        <end position="163"/>
    </location>
</feature>
<dbReference type="GO" id="GO:0061617">
    <property type="term" value="C:MICOS complex"/>
    <property type="evidence" value="ECO:0007669"/>
    <property type="project" value="UniProtKB-UniRule"/>
</dbReference>
<dbReference type="HOGENOM" id="CLU_056216_1_0_1"/>
<evidence type="ECO:0000313" key="15">
    <source>
        <dbReference type="Proteomes" id="UP000019484"/>
    </source>
</evidence>
<evidence type="ECO:0000256" key="1">
    <source>
        <dbReference type="ARBA" id="ARBA00002689"/>
    </source>
</evidence>
<gene>
    <name evidence="14" type="ORF">A1O1_07417</name>
</gene>
<dbReference type="OrthoDB" id="4037694at2759"/>
<dbReference type="RefSeq" id="XP_007726476.1">
    <property type="nucleotide sequence ID" value="XM_007728286.1"/>
</dbReference>
<keyword evidence="6 11" id="KW-1133">Transmembrane helix</keyword>
<name>W9Y2A8_9EURO</name>
<evidence type="ECO:0000256" key="10">
    <source>
        <dbReference type="ARBA" id="ARBA00032985"/>
    </source>
</evidence>
<protein>
    <recommendedName>
        <fullName evidence="4 11">MICOS complex subunit MIC12</fullName>
    </recommendedName>
    <alternativeName>
        <fullName evidence="10 11">Altered inheritance of mitochondria protein 5, mitochondrial</fullName>
    </alternativeName>
    <alternativeName>
        <fullName evidence="9 11">Found in mitochondrial proteome protein 51</fullName>
    </alternativeName>
</protein>
<comment type="similarity">
    <text evidence="3 11">Belongs to the MICOS complex subunit Mic12 family.</text>
</comment>
<dbReference type="Pfam" id="PF17050">
    <property type="entry name" value="AIM5"/>
    <property type="match status" value="1"/>
</dbReference>
<evidence type="ECO:0000256" key="7">
    <source>
        <dbReference type="ARBA" id="ARBA00023128"/>
    </source>
</evidence>
<dbReference type="Proteomes" id="UP000019484">
    <property type="component" value="Unassembled WGS sequence"/>
</dbReference>
<comment type="caution">
    <text evidence="14">The sequence shown here is derived from an EMBL/GenBank/DDBJ whole genome shotgun (WGS) entry which is preliminary data.</text>
</comment>
<dbReference type="GeneID" id="19162275"/>
<dbReference type="AlphaFoldDB" id="W9Y2A8"/>
<keyword evidence="12" id="KW-0175">Coiled coil</keyword>
<dbReference type="eggNOG" id="ENOG502SC1K">
    <property type="taxonomic scope" value="Eukaryota"/>
</dbReference>
<proteinExistence type="inferred from homology"/>
<comment type="function">
    <text evidence="1 11">Component of the MICOS complex, a large protein complex of the mitochondrial inner membrane that plays crucial roles in the maintenance of crista junctions, inner membrane architecture, and formation of contact sites to the outer membrane.</text>
</comment>
<evidence type="ECO:0000256" key="4">
    <source>
        <dbReference type="ARBA" id="ARBA00018170"/>
    </source>
</evidence>
<dbReference type="GO" id="GO:0044284">
    <property type="term" value="C:mitochondrial crista junction"/>
    <property type="evidence" value="ECO:0007669"/>
    <property type="project" value="InterPro"/>
</dbReference>
<keyword evidence="11" id="KW-0999">Mitochondrion inner membrane</keyword>
<comment type="subunit">
    <text evidence="11">Component of the mitochondrial contact site and cristae organizing system (MICOS) complex.</text>
</comment>
<keyword evidence="8 11" id="KW-0472">Membrane</keyword>
<evidence type="ECO:0000256" key="6">
    <source>
        <dbReference type="ARBA" id="ARBA00022989"/>
    </source>
</evidence>
<keyword evidence="7 11" id="KW-0496">Mitochondrion</keyword>
<feature type="transmembrane region" description="Helical" evidence="11">
    <location>
        <begin position="6"/>
        <end position="24"/>
    </location>
</feature>
<evidence type="ECO:0000313" key="14">
    <source>
        <dbReference type="EMBL" id="EXJ83790.1"/>
    </source>
</evidence>
<organism evidence="14 15">
    <name type="scientific">Capronia coronata CBS 617.96</name>
    <dbReference type="NCBI Taxonomy" id="1182541"/>
    <lineage>
        <taxon>Eukaryota</taxon>
        <taxon>Fungi</taxon>
        <taxon>Dikarya</taxon>
        <taxon>Ascomycota</taxon>
        <taxon>Pezizomycotina</taxon>
        <taxon>Eurotiomycetes</taxon>
        <taxon>Chaetothyriomycetidae</taxon>
        <taxon>Chaetothyriales</taxon>
        <taxon>Herpotrichiellaceae</taxon>
        <taxon>Capronia</taxon>
    </lineage>
</organism>
<evidence type="ECO:0000256" key="12">
    <source>
        <dbReference type="SAM" id="Coils"/>
    </source>
</evidence>
<comment type="subcellular location">
    <subcellularLocation>
        <location evidence="2">Membrane</location>
    </subcellularLocation>
    <subcellularLocation>
        <location evidence="11">Mitochondrion inner membrane</location>
        <topology evidence="11">Single-pass membrane protein</topology>
    </subcellularLocation>
</comment>
<dbReference type="GO" id="GO:0042407">
    <property type="term" value="P:cristae formation"/>
    <property type="evidence" value="ECO:0007669"/>
    <property type="project" value="InterPro"/>
</dbReference>
<keyword evidence="15" id="KW-1185">Reference proteome</keyword>
<accession>W9Y2A8</accession>
<evidence type="ECO:0000256" key="11">
    <source>
        <dbReference type="RuleBase" id="RU363010"/>
    </source>
</evidence>
<sequence>MGFTTGFLGGVTLTYSLLYFSLYIHRANRSVQRSLLSQQATLLNSVVEPPPPLPEPPAYEVRRAGLVEALKDRWNSEIERVVRNFEETDWAEKRALLEEQAAIVWGKVKSSESAQNLETKTEELEQKLKDTVTRETERVKDVVSRETEKVKEVVSREAGRAKDAVASGTDKAKATVEDKVQDTFGREPRLLELK</sequence>
<evidence type="ECO:0000256" key="13">
    <source>
        <dbReference type="SAM" id="MobiDB-lite"/>
    </source>
</evidence>
<reference evidence="14 15" key="1">
    <citation type="submission" date="2013-03" db="EMBL/GenBank/DDBJ databases">
        <title>The Genome Sequence of Capronia coronata CBS 617.96.</title>
        <authorList>
            <consortium name="The Broad Institute Genomics Platform"/>
            <person name="Cuomo C."/>
            <person name="de Hoog S."/>
            <person name="Gorbushina A."/>
            <person name="Walker B."/>
            <person name="Young S.K."/>
            <person name="Zeng Q."/>
            <person name="Gargeya S."/>
            <person name="Fitzgerald M."/>
            <person name="Haas B."/>
            <person name="Abouelleil A."/>
            <person name="Allen A.W."/>
            <person name="Alvarado L."/>
            <person name="Arachchi H.M."/>
            <person name="Berlin A.M."/>
            <person name="Chapman S.B."/>
            <person name="Gainer-Dewar J."/>
            <person name="Goldberg J."/>
            <person name="Griggs A."/>
            <person name="Gujja S."/>
            <person name="Hansen M."/>
            <person name="Howarth C."/>
            <person name="Imamovic A."/>
            <person name="Ireland A."/>
            <person name="Larimer J."/>
            <person name="McCowan C."/>
            <person name="Murphy C."/>
            <person name="Pearson M."/>
            <person name="Poon T.W."/>
            <person name="Priest M."/>
            <person name="Roberts A."/>
            <person name="Saif S."/>
            <person name="Shea T."/>
            <person name="Sisk P."/>
            <person name="Sykes S."/>
            <person name="Wortman J."/>
            <person name="Nusbaum C."/>
            <person name="Birren B."/>
        </authorList>
    </citation>
    <scope>NUCLEOTIDE SEQUENCE [LARGE SCALE GENOMIC DNA]</scope>
    <source>
        <strain evidence="14 15">CBS 617.96</strain>
    </source>
</reference>